<dbReference type="InterPro" id="IPR001173">
    <property type="entry name" value="Glyco_trans_2-like"/>
</dbReference>
<dbReference type="InterPro" id="IPR029044">
    <property type="entry name" value="Nucleotide-diphossugar_trans"/>
</dbReference>
<dbReference type="Proteomes" id="UP000294737">
    <property type="component" value="Unassembled WGS sequence"/>
</dbReference>
<dbReference type="Pfam" id="PF00535">
    <property type="entry name" value="Glycos_transf_2"/>
    <property type="match status" value="1"/>
</dbReference>
<keyword evidence="4" id="KW-1185">Reference proteome</keyword>
<sequence>MLIKLTICIPVYNCAAFLGQALDSILPQAKEGVEVVVYDGGSTDATPVLMECYTNLWANLHYHRGSERGGIDADMATCVEFAQGKYCWLFSGDDVMRPGAIECLFEWLKQEKDVYICRHTICNKNMVISHEHPVLSLDQTFSADFINSGERLEWFRRAATTEAFFSFISGIIVRREKWQSGELPVAFSKSCWGHVARLFGLAASGLKVCYVAEVWLDQRGENDSFADKGIVNRFRIGIEGYHRLADTFFGHESEEAFHVRRVIQNEFGLKTFMLIKIQCMKYPIRESRQELDRLVRMTYCDSLFIPKIKCFIYFGTPYFFLGVLRALYQPVKWMRRLLHNA</sequence>
<comment type="caution">
    <text evidence="3">The sequence shown here is derived from an EMBL/GenBank/DDBJ whole genome shotgun (WGS) entry which is preliminary data.</text>
</comment>
<keyword evidence="1" id="KW-0812">Transmembrane</keyword>
<dbReference type="OrthoDB" id="9802649at2"/>
<name>A0A4R6G882_9BURK</name>
<dbReference type="PANTHER" id="PTHR22916:SF3">
    <property type="entry name" value="UDP-GLCNAC:BETAGAL BETA-1,3-N-ACETYLGLUCOSAMINYLTRANSFERASE-LIKE PROTEIN 1"/>
    <property type="match status" value="1"/>
</dbReference>
<dbReference type="EMBL" id="SNWF01000005">
    <property type="protein sequence ID" value="TDN90014.1"/>
    <property type="molecule type" value="Genomic_DNA"/>
</dbReference>
<evidence type="ECO:0000313" key="4">
    <source>
        <dbReference type="Proteomes" id="UP000294737"/>
    </source>
</evidence>
<dbReference type="RefSeq" id="WP_112992087.1">
    <property type="nucleotide sequence ID" value="NZ_PTLZ01000002.1"/>
</dbReference>
<protein>
    <submittedName>
        <fullName evidence="3">Abequosyltransferase</fullName>
    </submittedName>
</protein>
<evidence type="ECO:0000256" key="1">
    <source>
        <dbReference type="SAM" id="Phobius"/>
    </source>
</evidence>
<accession>A0A4R6G882</accession>
<dbReference type="PANTHER" id="PTHR22916">
    <property type="entry name" value="GLYCOSYLTRANSFERASE"/>
    <property type="match status" value="1"/>
</dbReference>
<gene>
    <name evidence="3" type="ORF">EV677_2085</name>
</gene>
<dbReference type="CDD" id="cd00761">
    <property type="entry name" value="Glyco_tranf_GTA_type"/>
    <property type="match status" value="1"/>
</dbReference>
<keyword evidence="1" id="KW-0472">Membrane</keyword>
<keyword evidence="1" id="KW-1133">Transmembrane helix</keyword>
<dbReference type="SUPFAM" id="SSF53448">
    <property type="entry name" value="Nucleotide-diphospho-sugar transferases"/>
    <property type="match status" value="1"/>
</dbReference>
<reference evidence="3 4" key="1">
    <citation type="submission" date="2019-03" db="EMBL/GenBank/DDBJ databases">
        <title>Genomic Encyclopedia of Type Strains, Phase IV (KMG-IV): sequencing the most valuable type-strain genomes for metagenomic binning, comparative biology and taxonomic classification.</title>
        <authorList>
            <person name="Goeker M."/>
        </authorList>
    </citation>
    <scope>NUCLEOTIDE SEQUENCE [LARGE SCALE GENOMIC DNA]</scope>
    <source>
        <strain evidence="3 4">DSM 18555</strain>
    </source>
</reference>
<dbReference type="Gene3D" id="3.90.550.10">
    <property type="entry name" value="Spore Coat Polysaccharide Biosynthesis Protein SpsA, Chain A"/>
    <property type="match status" value="1"/>
</dbReference>
<dbReference type="GO" id="GO:0016758">
    <property type="term" value="F:hexosyltransferase activity"/>
    <property type="evidence" value="ECO:0007669"/>
    <property type="project" value="UniProtKB-ARBA"/>
</dbReference>
<feature type="domain" description="Glycosyltransferase 2-like" evidence="2">
    <location>
        <begin position="6"/>
        <end position="131"/>
    </location>
</feature>
<keyword evidence="3" id="KW-0808">Transferase</keyword>
<evidence type="ECO:0000313" key="3">
    <source>
        <dbReference type="EMBL" id="TDN90014.1"/>
    </source>
</evidence>
<proteinExistence type="predicted"/>
<organism evidence="3 4">
    <name type="scientific">Herminiimonas fonticola</name>
    <dbReference type="NCBI Taxonomy" id="303380"/>
    <lineage>
        <taxon>Bacteria</taxon>
        <taxon>Pseudomonadati</taxon>
        <taxon>Pseudomonadota</taxon>
        <taxon>Betaproteobacteria</taxon>
        <taxon>Burkholderiales</taxon>
        <taxon>Oxalobacteraceae</taxon>
        <taxon>Herminiimonas</taxon>
    </lineage>
</organism>
<feature type="transmembrane region" description="Helical" evidence="1">
    <location>
        <begin position="311"/>
        <end position="328"/>
    </location>
</feature>
<evidence type="ECO:0000259" key="2">
    <source>
        <dbReference type="Pfam" id="PF00535"/>
    </source>
</evidence>
<dbReference type="AlphaFoldDB" id="A0A4R6G882"/>